<evidence type="ECO:0000313" key="2">
    <source>
        <dbReference type="EMBL" id="MRH08144.1"/>
    </source>
</evidence>
<reference evidence="3 4" key="3">
    <citation type="submission" date="2017-09" db="EMBL/GenBank/DDBJ databases">
        <title>Tripartite evolution among Lactobacillus johnsonii, Lactobacillus taiwanensis, Lactobacillus reuteri and their rodent host.</title>
        <authorList>
            <person name="Wang T."/>
            <person name="Knowles S."/>
            <person name="Cheng C."/>
        </authorList>
    </citation>
    <scope>NUCLEOTIDE SEQUENCE [LARGE SCALE GENOMIC DNA]</scope>
    <source>
        <strain evidence="3 4">103v</strain>
    </source>
</reference>
<proteinExistence type="predicted"/>
<keyword evidence="1" id="KW-1133">Transmembrane helix</keyword>
<organism evidence="3 4">
    <name type="scientific">Limosilactobacillus reuteri</name>
    <name type="common">Lactobacillus reuteri</name>
    <dbReference type="NCBI Taxonomy" id="1598"/>
    <lineage>
        <taxon>Bacteria</taxon>
        <taxon>Bacillati</taxon>
        <taxon>Bacillota</taxon>
        <taxon>Bacilli</taxon>
        <taxon>Lactobacillales</taxon>
        <taxon>Lactobacillaceae</taxon>
        <taxon>Limosilactobacillus</taxon>
    </lineage>
</organism>
<reference evidence="3" key="1">
    <citation type="submission" date="2017-05" db="EMBL/GenBank/DDBJ databases">
        <authorList>
            <person name="Song R."/>
            <person name="Chenine A.L."/>
            <person name="Ruprecht R.M."/>
        </authorList>
    </citation>
    <scope>NUCLEOTIDE SEQUENCE [LARGE SCALE GENOMIC DNA]</scope>
    <source>
        <strain evidence="3">103v</strain>
    </source>
</reference>
<dbReference type="EMBL" id="NGQC01000088">
    <property type="protein sequence ID" value="OYT00696.1"/>
    <property type="molecule type" value="Genomic_DNA"/>
</dbReference>
<evidence type="ECO:0000256" key="1">
    <source>
        <dbReference type="SAM" id="Phobius"/>
    </source>
</evidence>
<evidence type="ECO:0000313" key="5">
    <source>
        <dbReference type="Proteomes" id="UP000472879"/>
    </source>
</evidence>
<dbReference type="Proteomes" id="UP000472879">
    <property type="component" value="Unassembled WGS sequence"/>
</dbReference>
<evidence type="ECO:0000313" key="3">
    <source>
        <dbReference type="EMBL" id="OYT00696.1"/>
    </source>
</evidence>
<comment type="caution">
    <text evidence="3">The sequence shown here is derived from an EMBL/GenBank/DDBJ whole genome shotgun (WGS) entry which is preliminary data.</text>
</comment>
<keyword evidence="1" id="KW-0472">Membrane</keyword>
<gene>
    <name evidence="3" type="ORF">CBG21_10185</name>
    <name evidence="2" type="ORF">GIX81_01470</name>
</gene>
<dbReference type="RefSeq" id="WP_019252705.1">
    <property type="nucleotide sequence ID" value="NZ_JANKBD010000002.1"/>
</dbReference>
<name>A0A256VAG5_LIMRT</name>
<accession>A0A256VAG5</accession>
<sequence length="190" mass="22507">MKELKIFLISPAFFFLFVITHFILIPLNLHYNAYYYATHMPHKRNQYPFIAVINVRSDVPIARKYVPGYKIKYFGDVREGFNPQIQRKSIAQDNDLLNILQTDAEYYPNASNANFDNENIEDYKFTIDFESDGKIDKIERGKGMPNSAEKLILSELDHIQSEIKHNVPEPSINLQWLWNMKFEKRYSNQY</sequence>
<reference evidence="2 5" key="4">
    <citation type="submission" date="2019-11" db="EMBL/GenBank/DDBJ databases">
        <title>Draft genome sequence of 12 host-associated Lactobacillus reuteri rodent strains.</title>
        <authorList>
            <person name="Zhang S."/>
            <person name="Ozcam M."/>
            <person name="Van Pijkeren J.P."/>
        </authorList>
    </citation>
    <scope>NUCLEOTIDE SEQUENCE [LARGE SCALE GENOMIC DNA]</scope>
    <source>
        <strain evidence="2 5">Lr4020</strain>
    </source>
</reference>
<evidence type="ECO:0000313" key="4">
    <source>
        <dbReference type="Proteomes" id="UP000216122"/>
    </source>
</evidence>
<dbReference type="EMBL" id="WJNA01000003">
    <property type="protein sequence ID" value="MRH08144.1"/>
    <property type="molecule type" value="Genomic_DNA"/>
</dbReference>
<keyword evidence="1" id="KW-0812">Transmembrane</keyword>
<reference evidence="4" key="2">
    <citation type="submission" date="2017-05" db="EMBL/GenBank/DDBJ databases">
        <authorList>
            <person name="Lin X.B."/>
            <person name="Stothard P."/>
            <person name="Tasseva G."/>
            <person name="Walter J."/>
        </authorList>
    </citation>
    <scope>NUCLEOTIDE SEQUENCE [LARGE SCALE GENOMIC DNA]</scope>
    <source>
        <strain evidence="4">103v</strain>
    </source>
</reference>
<feature type="transmembrane region" description="Helical" evidence="1">
    <location>
        <begin position="6"/>
        <end position="27"/>
    </location>
</feature>
<dbReference type="Proteomes" id="UP000216122">
    <property type="component" value="Unassembled WGS sequence"/>
</dbReference>
<dbReference type="AlphaFoldDB" id="A0A256VAG5"/>
<protein>
    <submittedName>
        <fullName evidence="3">Uncharacterized protein</fullName>
    </submittedName>
</protein>